<reference evidence="5" key="2">
    <citation type="submission" date="2024-04" db="EMBL/GenBank/DDBJ databases">
        <authorList>
            <person name="Chen Y."/>
            <person name="Shah S."/>
            <person name="Dougan E. K."/>
            <person name="Thang M."/>
            <person name="Chan C."/>
        </authorList>
    </citation>
    <scope>NUCLEOTIDE SEQUENCE [LARGE SCALE GENOMIC DNA]</scope>
</reference>
<keyword evidence="2" id="KW-0472">Membrane</keyword>
<protein>
    <submittedName>
        <fullName evidence="6">Calmodulin</fullName>
    </submittedName>
</protein>
<evidence type="ECO:0000259" key="3">
    <source>
        <dbReference type="PROSITE" id="PS50222"/>
    </source>
</evidence>
<dbReference type="EMBL" id="CAMXCT010003524">
    <property type="protein sequence ID" value="CAI4004908.1"/>
    <property type="molecule type" value="Genomic_DNA"/>
</dbReference>
<evidence type="ECO:0000313" key="4">
    <source>
        <dbReference type="EMBL" id="CAI4004908.1"/>
    </source>
</evidence>
<evidence type="ECO:0000313" key="7">
    <source>
        <dbReference type="Proteomes" id="UP001152797"/>
    </source>
</evidence>
<dbReference type="Gene3D" id="1.10.238.10">
    <property type="entry name" value="EF-hand"/>
    <property type="match status" value="1"/>
</dbReference>
<dbReference type="Proteomes" id="UP001152797">
    <property type="component" value="Unassembled WGS sequence"/>
</dbReference>
<evidence type="ECO:0000313" key="5">
    <source>
        <dbReference type="EMBL" id="CAL1158283.1"/>
    </source>
</evidence>
<comment type="caution">
    <text evidence="4">The sequence shown here is derived from an EMBL/GenBank/DDBJ whole genome shotgun (WGS) entry which is preliminary data.</text>
</comment>
<keyword evidence="2" id="KW-1133">Transmembrane helix</keyword>
<dbReference type="InterPro" id="IPR018247">
    <property type="entry name" value="EF_Hand_1_Ca_BS"/>
</dbReference>
<proteinExistence type="predicted"/>
<feature type="transmembrane region" description="Helical" evidence="2">
    <location>
        <begin position="172"/>
        <end position="190"/>
    </location>
</feature>
<feature type="domain" description="EF-hand" evidence="3">
    <location>
        <begin position="1"/>
        <end position="32"/>
    </location>
</feature>
<name>A0A9P1D9B4_9DINO</name>
<organism evidence="4">
    <name type="scientific">Cladocopium goreaui</name>
    <dbReference type="NCBI Taxonomy" id="2562237"/>
    <lineage>
        <taxon>Eukaryota</taxon>
        <taxon>Sar</taxon>
        <taxon>Alveolata</taxon>
        <taxon>Dinophyceae</taxon>
        <taxon>Suessiales</taxon>
        <taxon>Symbiodiniaceae</taxon>
        <taxon>Cladocopium</taxon>
    </lineage>
</organism>
<dbReference type="Pfam" id="PF13499">
    <property type="entry name" value="EF-hand_7"/>
    <property type="match status" value="1"/>
</dbReference>
<keyword evidence="7" id="KW-1185">Reference proteome</keyword>
<dbReference type="InterPro" id="IPR002048">
    <property type="entry name" value="EF_hand_dom"/>
</dbReference>
<keyword evidence="2" id="KW-0812">Transmembrane</keyword>
<evidence type="ECO:0000313" key="6">
    <source>
        <dbReference type="EMBL" id="CAL4792220.1"/>
    </source>
</evidence>
<dbReference type="EMBL" id="CAMXCT030003524">
    <property type="protein sequence ID" value="CAL4792220.1"/>
    <property type="molecule type" value="Genomic_DNA"/>
</dbReference>
<dbReference type="InterPro" id="IPR011992">
    <property type="entry name" value="EF-hand-dom_pair"/>
</dbReference>
<dbReference type="CDD" id="cd00051">
    <property type="entry name" value="EFh"/>
    <property type="match status" value="1"/>
</dbReference>
<feature type="transmembrane region" description="Helical" evidence="2">
    <location>
        <begin position="115"/>
        <end position="134"/>
    </location>
</feature>
<reference evidence="4" key="1">
    <citation type="submission" date="2022-10" db="EMBL/GenBank/DDBJ databases">
        <authorList>
            <person name="Chen Y."/>
            <person name="Dougan E. K."/>
            <person name="Chan C."/>
            <person name="Rhodes N."/>
            <person name="Thang M."/>
        </authorList>
    </citation>
    <scope>NUCLEOTIDE SEQUENCE</scope>
</reference>
<sequence>MSLRIFDRYDVDGSGQLERHELMKALTRNAHVLRALDSEITTAEIQHHDAADMTGHDGRVLQELDTSRDGKATVMVSYKEFLAWLKEGVLASLAFLAAFFGDAFAVFFLEPVFGEAFFAMLFAFAFAFALLFGCKHGLEIQRLRFKDSSEEWKRPGTMRPSCLPRRPGSKTFFWRQAIGLIGTMVFRLLWRIKDEHQRFLCRSGEKLTRSTEDAQSRHRELSWQGSLCPGQGLVCSSFKGQLLVLVQSASRQQCQESSLPGPEAILQTRTPAHVEGLAVQAPRPIEFGSNLADRRLSQTLEIPHSTGEALWNILLQLQALSIERIAWQWRHTRHTFATAKNVDLEAAQQILSSDR</sequence>
<dbReference type="EMBL" id="CAMXCT020003524">
    <property type="protein sequence ID" value="CAL1158283.1"/>
    <property type="molecule type" value="Genomic_DNA"/>
</dbReference>
<dbReference type="AlphaFoldDB" id="A0A9P1D9B4"/>
<gene>
    <name evidence="4" type="ORF">C1SCF055_LOCUS30674</name>
</gene>
<evidence type="ECO:0000256" key="1">
    <source>
        <dbReference type="ARBA" id="ARBA00022837"/>
    </source>
</evidence>
<keyword evidence="1" id="KW-0106">Calcium</keyword>
<dbReference type="SUPFAM" id="SSF47473">
    <property type="entry name" value="EF-hand"/>
    <property type="match status" value="1"/>
</dbReference>
<dbReference type="GO" id="GO:0005509">
    <property type="term" value="F:calcium ion binding"/>
    <property type="evidence" value="ECO:0007669"/>
    <property type="project" value="InterPro"/>
</dbReference>
<feature type="transmembrane region" description="Helical" evidence="2">
    <location>
        <begin position="89"/>
        <end position="109"/>
    </location>
</feature>
<evidence type="ECO:0000256" key="2">
    <source>
        <dbReference type="SAM" id="Phobius"/>
    </source>
</evidence>
<dbReference type="PROSITE" id="PS00018">
    <property type="entry name" value="EF_HAND_1"/>
    <property type="match status" value="1"/>
</dbReference>
<dbReference type="PROSITE" id="PS50222">
    <property type="entry name" value="EF_HAND_2"/>
    <property type="match status" value="1"/>
</dbReference>
<accession>A0A9P1D9B4</accession>